<protein>
    <recommendedName>
        <fullName evidence="3 10">Protein-S-isoprenylcysteine O-methyltransferase</fullName>
        <ecNumber evidence="3 10">2.1.1.100</ecNumber>
    </recommendedName>
</protein>
<proteinExistence type="inferred from homology"/>
<evidence type="ECO:0000256" key="10">
    <source>
        <dbReference type="RuleBase" id="RU362022"/>
    </source>
</evidence>
<dbReference type="GO" id="GO:0032259">
    <property type="term" value="P:methylation"/>
    <property type="evidence" value="ECO:0007669"/>
    <property type="project" value="UniProtKB-KW"/>
</dbReference>
<evidence type="ECO:0000256" key="9">
    <source>
        <dbReference type="ARBA" id="ARBA00023136"/>
    </source>
</evidence>
<reference evidence="11" key="1">
    <citation type="submission" date="2022-08" db="EMBL/GenBank/DDBJ databases">
        <authorList>
            <person name="Marques A."/>
        </authorList>
    </citation>
    <scope>NUCLEOTIDE SEQUENCE</scope>
    <source>
        <strain evidence="11">RhyPub2mFocal</strain>
        <tissue evidence="11">Leaves</tissue>
    </source>
</reference>
<organism evidence="11 12">
    <name type="scientific">Rhynchospora pubera</name>
    <dbReference type="NCBI Taxonomy" id="906938"/>
    <lineage>
        <taxon>Eukaryota</taxon>
        <taxon>Viridiplantae</taxon>
        <taxon>Streptophyta</taxon>
        <taxon>Embryophyta</taxon>
        <taxon>Tracheophyta</taxon>
        <taxon>Spermatophyta</taxon>
        <taxon>Magnoliopsida</taxon>
        <taxon>Liliopsida</taxon>
        <taxon>Poales</taxon>
        <taxon>Cyperaceae</taxon>
        <taxon>Cyperoideae</taxon>
        <taxon>Rhynchosporeae</taxon>
        <taxon>Rhynchospora</taxon>
    </lineage>
</organism>
<dbReference type="Proteomes" id="UP001140206">
    <property type="component" value="Chromosome 5"/>
</dbReference>
<dbReference type="EMBL" id="JAMFTS010000005">
    <property type="protein sequence ID" value="KAJ4754945.1"/>
    <property type="molecule type" value="Genomic_DNA"/>
</dbReference>
<keyword evidence="9 10" id="KW-0472">Membrane</keyword>
<evidence type="ECO:0000256" key="6">
    <source>
        <dbReference type="ARBA" id="ARBA00022691"/>
    </source>
</evidence>
<accession>A0AAV8CHN0</accession>
<keyword evidence="5" id="KW-0808">Transferase</keyword>
<keyword evidence="4 10" id="KW-0489">Methyltransferase</keyword>
<evidence type="ECO:0000256" key="7">
    <source>
        <dbReference type="ARBA" id="ARBA00022692"/>
    </source>
</evidence>
<dbReference type="InterPro" id="IPR007269">
    <property type="entry name" value="ICMT_MeTrfase"/>
</dbReference>
<dbReference type="GO" id="GO:0004671">
    <property type="term" value="F:protein C-terminal S-isoprenylcysteine carboxyl O-methyltransferase activity"/>
    <property type="evidence" value="ECO:0007669"/>
    <property type="project" value="UniProtKB-EC"/>
</dbReference>
<sequence length="231" mass="27100">MTRIAKLRSLPIRRLYLKIRKKKNEKNRISLSLAFNFPLSLTTEKETIDLIRRILLEMEDALTSYTAIRQISQFVGAVLFFHVSEYLLAIYFHGRSNVSCSSLLISKHYVIALAFALIEYIVEITLIPQWKENWFLSNCGLVMILVGEVIRKVAIVTAGRAFTHMIRIYYEEHHELITHGIYSIMRHPSYCGFFIWAIGTQVMFRNPISLIAFVLVLWRFFFRRIPYPMST</sequence>
<comment type="subcellular location">
    <subcellularLocation>
        <location evidence="10">Endoplasmic reticulum membrane</location>
        <topology evidence="10">Multi-pass membrane protein</topology>
    </subcellularLocation>
    <subcellularLocation>
        <location evidence="1">Membrane</location>
        <topology evidence="1">Multi-pass membrane protein</topology>
    </subcellularLocation>
</comment>
<gene>
    <name evidence="11" type="ORF">LUZ62_089350</name>
</gene>
<dbReference type="GO" id="GO:0005789">
    <property type="term" value="C:endoplasmic reticulum membrane"/>
    <property type="evidence" value="ECO:0007669"/>
    <property type="project" value="UniProtKB-SubCell"/>
</dbReference>
<dbReference type="PANTHER" id="PTHR12714:SF9">
    <property type="entry name" value="PROTEIN-S-ISOPRENYLCYSTEINE O-METHYLTRANSFERASE"/>
    <property type="match status" value="1"/>
</dbReference>
<keyword evidence="8 10" id="KW-1133">Transmembrane helix</keyword>
<comment type="caution">
    <text evidence="11">The sequence shown here is derived from an EMBL/GenBank/DDBJ whole genome shotgun (WGS) entry which is preliminary data.</text>
</comment>
<comment type="catalytic activity">
    <reaction evidence="10">
        <text>[protein]-C-terminal S-[(2E,6E)-farnesyl]-L-cysteine + S-adenosyl-L-methionine = [protein]-C-terminal S-[(2E,6E)-farnesyl]-L-cysteine methyl ester + S-adenosyl-L-homocysteine</text>
        <dbReference type="Rhea" id="RHEA:21672"/>
        <dbReference type="Rhea" id="RHEA-COMP:12125"/>
        <dbReference type="Rhea" id="RHEA-COMP:12126"/>
        <dbReference type="ChEBI" id="CHEBI:57856"/>
        <dbReference type="ChEBI" id="CHEBI:59789"/>
        <dbReference type="ChEBI" id="CHEBI:90510"/>
        <dbReference type="ChEBI" id="CHEBI:90511"/>
        <dbReference type="EC" id="2.1.1.100"/>
    </reaction>
</comment>
<comment type="cofactor">
    <cofactor evidence="10">
        <name>Zn(2+)</name>
        <dbReference type="ChEBI" id="CHEBI:29105"/>
    </cofactor>
    <text evidence="10">Divalent metal cations. Probably Zn(2+).</text>
</comment>
<feature type="transmembrane region" description="Helical" evidence="10">
    <location>
        <begin position="204"/>
        <end position="222"/>
    </location>
</feature>
<name>A0AAV8CHN0_9POAL</name>
<dbReference type="Pfam" id="PF04140">
    <property type="entry name" value="ICMT"/>
    <property type="match status" value="1"/>
</dbReference>
<keyword evidence="12" id="KW-1185">Reference proteome</keyword>
<dbReference type="Gene3D" id="1.20.120.1630">
    <property type="match status" value="1"/>
</dbReference>
<dbReference type="InterPro" id="IPR025770">
    <property type="entry name" value="PPMT_MeTrfase"/>
</dbReference>
<dbReference type="PANTHER" id="PTHR12714">
    <property type="entry name" value="PROTEIN-S ISOPRENYLCYSTEINE O-METHYLTRANSFERASE"/>
    <property type="match status" value="1"/>
</dbReference>
<evidence type="ECO:0000256" key="8">
    <source>
        <dbReference type="ARBA" id="ARBA00022989"/>
    </source>
</evidence>
<evidence type="ECO:0000313" key="12">
    <source>
        <dbReference type="Proteomes" id="UP001140206"/>
    </source>
</evidence>
<keyword evidence="6 10" id="KW-0949">S-adenosyl-L-methionine</keyword>
<keyword evidence="7 10" id="KW-0812">Transmembrane</keyword>
<comment type="similarity">
    <text evidence="2 10">Belongs to the class VI-like SAM-binding methyltransferase superfamily. Isoprenylcysteine carboxyl methyltransferase family.</text>
</comment>
<evidence type="ECO:0000256" key="5">
    <source>
        <dbReference type="ARBA" id="ARBA00022679"/>
    </source>
</evidence>
<evidence type="ECO:0000256" key="1">
    <source>
        <dbReference type="ARBA" id="ARBA00004141"/>
    </source>
</evidence>
<evidence type="ECO:0000256" key="4">
    <source>
        <dbReference type="ARBA" id="ARBA00022603"/>
    </source>
</evidence>
<keyword evidence="10" id="KW-0256">Endoplasmic reticulum</keyword>
<feature type="transmembrane region" description="Helical" evidence="10">
    <location>
        <begin position="134"/>
        <end position="155"/>
    </location>
</feature>
<dbReference type="AlphaFoldDB" id="A0AAV8CHN0"/>
<dbReference type="PROSITE" id="PS51564">
    <property type="entry name" value="SAM_ICMT"/>
    <property type="match status" value="1"/>
</dbReference>
<feature type="transmembrane region" description="Helical" evidence="10">
    <location>
        <begin position="71"/>
        <end position="92"/>
    </location>
</feature>
<evidence type="ECO:0000256" key="3">
    <source>
        <dbReference type="ARBA" id="ARBA00012151"/>
    </source>
</evidence>
<evidence type="ECO:0000313" key="11">
    <source>
        <dbReference type="EMBL" id="KAJ4754945.1"/>
    </source>
</evidence>
<evidence type="ECO:0000256" key="2">
    <source>
        <dbReference type="ARBA" id="ARBA00009140"/>
    </source>
</evidence>
<dbReference type="EC" id="2.1.1.100" evidence="3 10"/>
<feature type="transmembrane region" description="Helical" evidence="10">
    <location>
        <begin position="104"/>
        <end position="122"/>
    </location>
</feature>